<accession>A0A087URA3</accession>
<evidence type="ECO:0008006" key="4">
    <source>
        <dbReference type="Google" id="ProtNLM"/>
    </source>
</evidence>
<protein>
    <recommendedName>
        <fullName evidence="4">DUF19 domain-containing protein</fullName>
    </recommendedName>
</protein>
<evidence type="ECO:0000313" key="3">
    <source>
        <dbReference type="Proteomes" id="UP000054359"/>
    </source>
</evidence>
<gene>
    <name evidence="2" type="ORF">X975_26638</name>
</gene>
<evidence type="ECO:0000313" key="2">
    <source>
        <dbReference type="EMBL" id="KFM79892.1"/>
    </source>
</evidence>
<keyword evidence="3" id="KW-1185">Reference proteome</keyword>
<dbReference type="AlphaFoldDB" id="A0A087URA3"/>
<organism evidence="2 3">
    <name type="scientific">Stegodyphus mimosarum</name>
    <name type="common">African social velvet spider</name>
    <dbReference type="NCBI Taxonomy" id="407821"/>
    <lineage>
        <taxon>Eukaryota</taxon>
        <taxon>Metazoa</taxon>
        <taxon>Ecdysozoa</taxon>
        <taxon>Arthropoda</taxon>
        <taxon>Chelicerata</taxon>
        <taxon>Arachnida</taxon>
        <taxon>Araneae</taxon>
        <taxon>Araneomorphae</taxon>
        <taxon>Entelegynae</taxon>
        <taxon>Eresoidea</taxon>
        <taxon>Eresidae</taxon>
        <taxon>Stegodyphus</taxon>
    </lineage>
</organism>
<dbReference type="PANTHER" id="PTHR33964">
    <property type="entry name" value="RE45066P-RELATED"/>
    <property type="match status" value="1"/>
</dbReference>
<evidence type="ECO:0000256" key="1">
    <source>
        <dbReference type="SAM" id="SignalP"/>
    </source>
</evidence>
<feature type="signal peptide" evidence="1">
    <location>
        <begin position="1"/>
        <end position="16"/>
    </location>
</feature>
<name>A0A087URA3_STEMI</name>
<proteinExistence type="predicted"/>
<dbReference type="Proteomes" id="UP000054359">
    <property type="component" value="Unassembled WGS sequence"/>
</dbReference>
<dbReference type="PANTHER" id="PTHR33964:SF1">
    <property type="entry name" value="RE45066P"/>
    <property type="match status" value="1"/>
</dbReference>
<dbReference type="OrthoDB" id="6415265at2759"/>
<feature type="chain" id="PRO_5001830793" description="DUF19 domain-containing protein" evidence="1">
    <location>
        <begin position="17"/>
        <end position="160"/>
    </location>
</feature>
<sequence>MWFLTLAAVLFVSVSAEDNCDVSKYVECMEPMYNATYGHPHGLYQTSEDLSVTCPILKKGIACIKTFADTCGTEMIAESYSDQFERPFEFLNKICDSSSPIRTEYLKASPCMLENSDDFEICSTKVQEFLAYHDADTEEKEITMTCMFEMMLRACLMSTG</sequence>
<feature type="non-terminal residue" evidence="2">
    <location>
        <position position="160"/>
    </location>
</feature>
<reference evidence="2 3" key="1">
    <citation type="submission" date="2013-11" db="EMBL/GenBank/DDBJ databases">
        <title>Genome sequencing of Stegodyphus mimosarum.</title>
        <authorList>
            <person name="Bechsgaard J."/>
        </authorList>
    </citation>
    <scope>NUCLEOTIDE SEQUENCE [LARGE SCALE GENOMIC DNA]</scope>
</reference>
<dbReference type="EMBL" id="KK121164">
    <property type="protein sequence ID" value="KFM79892.1"/>
    <property type="molecule type" value="Genomic_DNA"/>
</dbReference>
<keyword evidence="1" id="KW-0732">Signal</keyword>